<dbReference type="EMBL" id="JAFLRJ010000880">
    <property type="protein sequence ID" value="MBO0517812.1"/>
    <property type="molecule type" value="Genomic_DNA"/>
</dbReference>
<sequence length="224" mass="24076">MMDGLEKQLKDMAQAHRPDRERMLARVERGMFEPEPVRIRPHRPRGLGRWLRAVGVTAFVAGVCAAGGYAVASAFHDSGPQQTVSTGPAAGETRSSSSSGTLWADGSIDAGSNAYWAQSDITFKNRAPLSALTVELRVAQTGGVNDTGNWRDLPSEDFTVSVREDGGCLVYRWTLKDGRTVPVGQHVFAGQYNHAEGGRDAKRDSYTVRGTTSGKPSVVHGGFA</sequence>
<evidence type="ECO:0000313" key="4">
    <source>
        <dbReference type="Proteomes" id="UP000664167"/>
    </source>
</evidence>
<feature type="transmembrane region" description="Helical" evidence="2">
    <location>
        <begin position="50"/>
        <end position="72"/>
    </location>
</feature>
<protein>
    <submittedName>
        <fullName evidence="3">Uncharacterized protein</fullName>
    </submittedName>
</protein>
<evidence type="ECO:0000256" key="2">
    <source>
        <dbReference type="SAM" id="Phobius"/>
    </source>
</evidence>
<proteinExistence type="predicted"/>
<organism evidence="3 4">
    <name type="scientific">Streptomyces beijiangensis</name>
    <dbReference type="NCBI Taxonomy" id="163361"/>
    <lineage>
        <taxon>Bacteria</taxon>
        <taxon>Bacillati</taxon>
        <taxon>Actinomycetota</taxon>
        <taxon>Actinomycetes</taxon>
        <taxon>Kitasatosporales</taxon>
        <taxon>Streptomycetaceae</taxon>
        <taxon>Streptomyces</taxon>
    </lineage>
</organism>
<keyword evidence="2" id="KW-0472">Membrane</keyword>
<evidence type="ECO:0000256" key="1">
    <source>
        <dbReference type="SAM" id="MobiDB-lite"/>
    </source>
</evidence>
<name>A0A939FI44_9ACTN</name>
<accession>A0A939FI44</accession>
<keyword evidence="4" id="KW-1185">Reference proteome</keyword>
<keyword evidence="2" id="KW-0812">Transmembrane</keyword>
<reference evidence="3" key="1">
    <citation type="submission" date="2021-03" db="EMBL/GenBank/DDBJ databases">
        <title>Streptomyces poriferae sp. nov., a novel marine sponge-derived Actinobacteria species with anti-MRSA activity.</title>
        <authorList>
            <person name="Sandoval-Powers M."/>
            <person name="Kralova S."/>
            <person name="Nguyen G.-S."/>
            <person name="Fawwal D."/>
            <person name="Degnes K."/>
            <person name="Klinkenberg G."/>
            <person name="Sletta H."/>
            <person name="Wentzel A."/>
            <person name="Liles M.R."/>
        </authorList>
    </citation>
    <scope>NUCLEOTIDE SEQUENCE</scope>
    <source>
        <strain evidence="3">DSM 41794</strain>
    </source>
</reference>
<keyword evidence="2" id="KW-1133">Transmembrane helix</keyword>
<evidence type="ECO:0000313" key="3">
    <source>
        <dbReference type="EMBL" id="MBO0517812.1"/>
    </source>
</evidence>
<feature type="region of interest" description="Disordered" evidence="1">
    <location>
        <begin position="80"/>
        <end position="102"/>
    </location>
</feature>
<dbReference type="AlphaFoldDB" id="A0A939FI44"/>
<comment type="caution">
    <text evidence="3">The sequence shown here is derived from an EMBL/GenBank/DDBJ whole genome shotgun (WGS) entry which is preliminary data.</text>
</comment>
<dbReference type="Proteomes" id="UP000664167">
    <property type="component" value="Unassembled WGS sequence"/>
</dbReference>
<gene>
    <name evidence="3" type="ORF">J0695_39630</name>
</gene>